<evidence type="ECO:0000256" key="2">
    <source>
        <dbReference type="ARBA" id="ARBA00022525"/>
    </source>
</evidence>
<proteinExistence type="predicted"/>
<accession>A0A200J653</accession>
<protein>
    <recommendedName>
        <fullName evidence="4">Pre-toxin TG domain-containing protein</fullName>
    </recommendedName>
</protein>
<reference evidence="6" key="2">
    <citation type="submission" date="2017-05" db="EMBL/GenBank/DDBJ databases">
        <authorList>
            <consortium name="The Broad Institute Genomics Platform"/>
            <consortium name="The Broad Institute Genomic Center for Infectious Diseases"/>
            <person name="Earl A."/>
            <person name="Manson A."/>
            <person name="Schwartman J."/>
            <person name="Gilmore M."/>
            <person name="Abouelleil A."/>
            <person name="Cao P."/>
            <person name="Chapman S."/>
            <person name="Cusick C."/>
            <person name="Shea T."/>
            <person name="Young S."/>
            <person name="Neafsey D."/>
            <person name="Nusbaum C."/>
            <person name="Birren B."/>
        </authorList>
    </citation>
    <scope>NUCLEOTIDE SEQUENCE</scope>
    <source>
        <strain evidence="6">9D6_DIV0238</strain>
    </source>
</reference>
<keyword evidence="3" id="KW-0812">Transmembrane</keyword>
<dbReference type="OrthoDB" id="41445at2"/>
<sequence length="426" mass="46721">MKDVKFKTGEWSSIVNGVSELKDVDIITLVQELGTITNDAKDACDRYDVDNAIDIESMDGVLMDDLDERIAKLAQKTFKIQDTLPADIDQPFYDSMDSLIEKLSNMNIMGYETMARGSFSNGVNSAGVAMPKMKVTLEDLLGSSSPLTDYLRVEYDKMKQEIGDVSFEDYQKMAFADTSFDYYSRNEKVKDLAVTVVINGAVLVIGGMLPWQLMVALGLTSGAKNVSDAWRGKDLFTGKELSTGDRILRGLSGIADLALAGYGTYKGLKPLKGTNKVVVSEKSSGTKGTKIKRSQTELDDLARDPSHGGSITDGAKLEKEIGLALEERGDLGHIVRDTTANRGAEFIDVTTGKKYDVKSFVSYPNGHTSPKKGAFTVENAMMNINKEVKRGHDVIINTTNLTSEHRAMLINELKSKGLIDKIIFYP</sequence>
<organism evidence="5">
    <name type="scientific">Candidatus Enterococcus dunnyi</name>
    <dbReference type="NCBI Taxonomy" id="1834192"/>
    <lineage>
        <taxon>Bacteria</taxon>
        <taxon>Bacillati</taxon>
        <taxon>Bacillota</taxon>
        <taxon>Bacilli</taxon>
        <taxon>Lactobacillales</taxon>
        <taxon>Enterococcaceae</taxon>
        <taxon>Enterococcus</taxon>
    </lineage>
</organism>
<keyword evidence="3" id="KW-1133">Transmembrane helix</keyword>
<dbReference type="InterPro" id="IPR027797">
    <property type="entry name" value="PT-TG_dom"/>
</dbReference>
<evidence type="ECO:0000313" key="6">
    <source>
        <dbReference type="EMBL" id="WYJ94228.1"/>
    </source>
</evidence>
<name>A0A200J653_9ENTE</name>
<comment type="subcellular location">
    <subcellularLocation>
        <location evidence="1">Secreted</location>
    </subcellularLocation>
</comment>
<keyword evidence="2" id="KW-0964">Secreted</keyword>
<dbReference type="AlphaFoldDB" id="A0A200J653"/>
<dbReference type="EMBL" id="NIBQ01000002">
    <property type="protein sequence ID" value="OUZ32638.1"/>
    <property type="molecule type" value="Genomic_DNA"/>
</dbReference>
<reference evidence="5" key="1">
    <citation type="submission" date="2017-05" db="EMBL/GenBank/DDBJ databases">
        <title>The Genome Sequence of Enterococcus sp. 9D6_DIV0238.</title>
        <authorList>
            <consortium name="The Broad Institute Genomics Platform"/>
            <consortium name="The Broad Institute Genomic Center for Infectious Diseases"/>
            <person name="Earl A."/>
            <person name="Manson A."/>
            <person name="Schwartman J."/>
            <person name="Gilmore M."/>
            <person name="Abouelleil A."/>
            <person name="Cao P."/>
            <person name="Chapman S."/>
            <person name="Cusick C."/>
            <person name="Shea T."/>
            <person name="Young S."/>
            <person name="Neafsey D."/>
            <person name="Nusbaum C."/>
            <person name="Birren B."/>
        </authorList>
    </citation>
    <scope>NUCLEOTIDE SEQUENCE [LARGE SCALE GENOMIC DNA]</scope>
    <source>
        <strain evidence="5">9D6_DIV0238</strain>
    </source>
</reference>
<evidence type="ECO:0000313" key="5">
    <source>
        <dbReference type="EMBL" id="OUZ32638.1"/>
    </source>
</evidence>
<dbReference type="Proteomes" id="UP000196151">
    <property type="component" value="Chromosome"/>
</dbReference>
<feature type="transmembrane region" description="Helical" evidence="3">
    <location>
        <begin position="192"/>
        <end position="211"/>
    </location>
</feature>
<reference evidence="6" key="3">
    <citation type="submission" date="2024-03" db="EMBL/GenBank/DDBJ databases">
        <title>The Genome Sequence of Enterococcus sp. DIV0238c.</title>
        <authorList>
            <consortium name="The Broad Institute Genomics Platform"/>
            <consortium name="The Broad Institute Microbial Omics Core"/>
            <consortium name="The Broad Institute Genomic Center for Infectious Diseases"/>
            <person name="Earl A."/>
            <person name="Manson A."/>
            <person name="Gilmore M."/>
            <person name="Schwartman J."/>
            <person name="Shea T."/>
            <person name="Abouelleil A."/>
            <person name="Cao P."/>
            <person name="Chapman S."/>
            <person name="Cusick C."/>
            <person name="Young S."/>
            <person name="Neafsey D."/>
            <person name="Nusbaum C."/>
            <person name="Birren B."/>
        </authorList>
    </citation>
    <scope>NUCLEOTIDE SEQUENCE</scope>
    <source>
        <strain evidence="6">9D6_DIV0238</strain>
    </source>
</reference>
<dbReference type="GO" id="GO:0005576">
    <property type="term" value="C:extracellular region"/>
    <property type="evidence" value="ECO:0007669"/>
    <property type="project" value="UniProtKB-SubCell"/>
</dbReference>
<gene>
    <name evidence="5" type="ORF">A5889_001347</name>
    <name evidence="6" type="ORF">A5889_001730</name>
</gene>
<keyword evidence="7" id="KW-1185">Reference proteome</keyword>
<evidence type="ECO:0000259" key="4">
    <source>
        <dbReference type="Pfam" id="PF14449"/>
    </source>
</evidence>
<evidence type="ECO:0000313" key="7">
    <source>
        <dbReference type="Proteomes" id="UP000196151"/>
    </source>
</evidence>
<dbReference type="EMBL" id="CP147246">
    <property type="protein sequence ID" value="WYJ94228.1"/>
    <property type="molecule type" value="Genomic_DNA"/>
</dbReference>
<dbReference type="Pfam" id="PF14449">
    <property type="entry name" value="PT-TG"/>
    <property type="match status" value="1"/>
</dbReference>
<evidence type="ECO:0000256" key="1">
    <source>
        <dbReference type="ARBA" id="ARBA00004613"/>
    </source>
</evidence>
<dbReference type="RefSeq" id="WP_087640487.1">
    <property type="nucleotide sequence ID" value="NZ_CP147246.1"/>
</dbReference>
<keyword evidence="3" id="KW-0472">Membrane</keyword>
<feature type="domain" description="Pre-toxin TG" evidence="4">
    <location>
        <begin position="218"/>
        <end position="265"/>
    </location>
</feature>
<evidence type="ECO:0000256" key="3">
    <source>
        <dbReference type="SAM" id="Phobius"/>
    </source>
</evidence>